<proteinExistence type="predicted"/>
<sequence length="65" mass="7396">MRNDPNQQENQRLPDDVHNAAQDPASMKDPLKQQLEKSEGLNAPKEQETLEKLRRQSGNEGEQKG</sequence>
<accession>A0A4R4E3T2</accession>
<evidence type="ECO:0000313" key="3">
    <source>
        <dbReference type="Proteomes" id="UP000295164"/>
    </source>
</evidence>
<dbReference type="OrthoDB" id="9946694at2"/>
<feature type="region of interest" description="Disordered" evidence="1">
    <location>
        <begin position="1"/>
        <end position="65"/>
    </location>
</feature>
<reference evidence="2 3" key="1">
    <citation type="submission" date="2019-03" db="EMBL/GenBank/DDBJ databases">
        <authorList>
            <person name="Kim M.K.M."/>
        </authorList>
    </citation>
    <scope>NUCLEOTIDE SEQUENCE [LARGE SCALE GENOMIC DNA]</scope>
    <source>
        <strain evidence="2 3">17J68-15</strain>
    </source>
</reference>
<name>A0A4R4E3T2_9BACT</name>
<feature type="compositionally biased region" description="Polar residues" evidence="1">
    <location>
        <begin position="56"/>
        <end position="65"/>
    </location>
</feature>
<evidence type="ECO:0000313" key="2">
    <source>
        <dbReference type="EMBL" id="TCZ74089.1"/>
    </source>
</evidence>
<protein>
    <submittedName>
        <fullName evidence="2">Uncharacterized protein</fullName>
    </submittedName>
</protein>
<keyword evidence="3" id="KW-1185">Reference proteome</keyword>
<dbReference type="Proteomes" id="UP000295164">
    <property type="component" value="Unassembled WGS sequence"/>
</dbReference>
<comment type="caution">
    <text evidence="2">The sequence shown here is derived from an EMBL/GenBank/DDBJ whole genome shotgun (WGS) entry which is preliminary data.</text>
</comment>
<organism evidence="2 3">
    <name type="scientific">Flaviaesturariibacter aridisoli</name>
    <dbReference type="NCBI Taxonomy" id="2545761"/>
    <lineage>
        <taxon>Bacteria</taxon>
        <taxon>Pseudomonadati</taxon>
        <taxon>Bacteroidota</taxon>
        <taxon>Chitinophagia</taxon>
        <taxon>Chitinophagales</taxon>
        <taxon>Chitinophagaceae</taxon>
        <taxon>Flaviaestuariibacter</taxon>
    </lineage>
</organism>
<dbReference type="RefSeq" id="WP_131850688.1">
    <property type="nucleotide sequence ID" value="NZ_SKFH01000003.1"/>
</dbReference>
<dbReference type="AlphaFoldDB" id="A0A4R4E3T2"/>
<gene>
    <name evidence="2" type="ORF">E0486_03165</name>
</gene>
<evidence type="ECO:0000256" key="1">
    <source>
        <dbReference type="SAM" id="MobiDB-lite"/>
    </source>
</evidence>
<feature type="compositionally biased region" description="Basic and acidic residues" evidence="1">
    <location>
        <begin position="29"/>
        <end position="54"/>
    </location>
</feature>
<feature type="compositionally biased region" description="Polar residues" evidence="1">
    <location>
        <begin position="1"/>
        <end position="11"/>
    </location>
</feature>
<dbReference type="EMBL" id="SKFH01000003">
    <property type="protein sequence ID" value="TCZ74089.1"/>
    <property type="molecule type" value="Genomic_DNA"/>
</dbReference>